<evidence type="ECO:0000256" key="3">
    <source>
        <dbReference type="ARBA" id="ARBA00007955"/>
    </source>
</evidence>
<dbReference type="SUPFAM" id="SSF54913">
    <property type="entry name" value="GlnB-like"/>
    <property type="match status" value="1"/>
</dbReference>
<evidence type="ECO:0000256" key="7">
    <source>
        <dbReference type="ARBA" id="ARBA00022676"/>
    </source>
</evidence>
<dbReference type="InterPro" id="IPR018198">
    <property type="entry name" value="ATP_PRibTrfase_CS"/>
</dbReference>
<evidence type="ECO:0000256" key="11">
    <source>
        <dbReference type="HAMAP-Rule" id="MF_00079"/>
    </source>
</evidence>
<dbReference type="Proteomes" id="UP001519331">
    <property type="component" value="Unassembled WGS sequence"/>
</dbReference>
<keyword evidence="11" id="KW-0460">Magnesium</keyword>
<comment type="similarity">
    <text evidence="3 11">Belongs to the ATP phosphoribosyltransferase family. Long subfamily.</text>
</comment>
<keyword evidence="11" id="KW-0547">Nucleotide-binding</keyword>
<dbReference type="PANTHER" id="PTHR21403:SF8">
    <property type="entry name" value="ATP PHOSPHORIBOSYLTRANSFERASE"/>
    <property type="match status" value="1"/>
</dbReference>
<feature type="domain" description="Histidine biosynthesis HisG C-terminal" evidence="13">
    <location>
        <begin position="213"/>
        <end position="284"/>
    </location>
</feature>
<dbReference type="Pfam" id="PF01634">
    <property type="entry name" value="HisG"/>
    <property type="match status" value="1"/>
</dbReference>
<evidence type="ECO:0000313" key="14">
    <source>
        <dbReference type="EMBL" id="MBP2318392.1"/>
    </source>
</evidence>
<evidence type="ECO:0000313" key="15">
    <source>
        <dbReference type="Proteomes" id="UP001519331"/>
    </source>
</evidence>
<keyword evidence="11" id="KW-0067">ATP-binding</keyword>
<organism evidence="14 15">
    <name type="scientific">Nesterenkonia lacusekhoensis</name>
    <dbReference type="NCBI Taxonomy" id="150832"/>
    <lineage>
        <taxon>Bacteria</taxon>
        <taxon>Bacillati</taxon>
        <taxon>Actinomycetota</taxon>
        <taxon>Actinomycetes</taxon>
        <taxon>Micrococcales</taxon>
        <taxon>Micrococcaceae</taxon>
        <taxon>Nesterenkonia</taxon>
    </lineage>
</organism>
<dbReference type="HAMAP" id="MF_00079">
    <property type="entry name" value="HisG_Long"/>
    <property type="match status" value="1"/>
</dbReference>
<evidence type="ECO:0000256" key="8">
    <source>
        <dbReference type="ARBA" id="ARBA00022679"/>
    </source>
</evidence>
<comment type="subcellular location">
    <subcellularLocation>
        <location evidence="11">Cytoplasm</location>
    </subcellularLocation>
</comment>
<dbReference type="EMBL" id="JAGINX010000001">
    <property type="protein sequence ID" value="MBP2318392.1"/>
    <property type="molecule type" value="Genomic_DNA"/>
</dbReference>
<feature type="domain" description="ATP phosphoribosyltransferase catalytic" evidence="12">
    <location>
        <begin position="49"/>
        <end position="208"/>
    </location>
</feature>
<evidence type="ECO:0000256" key="1">
    <source>
        <dbReference type="ARBA" id="ARBA00000915"/>
    </source>
</evidence>
<protein>
    <recommendedName>
        <fullName evidence="5 11">ATP phosphoribosyltransferase</fullName>
        <shortName evidence="11">ATP-PRT</shortName>
        <shortName evidence="11">ATP-PRTase</shortName>
        <ecNumber evidence="4 11">2.4.2.17</ecNumber>
    </recommendedName>
</protein>
<comment type="caution">
    <text evidence="14">The sequence shown here is derived from an EMBL/GenBank/DDBJ whole genome shotgun (WGS) entry which is preliminary data.</text>
</comment>
<dbReference type="Gene3D" id="3.30.70.120">
    <property type="match status" value="1"/>
</dbReference>
<keyword evidence="15" id="KW-1185">Reference proteome</keyword>
<evidence type="ECO:0000256" key="10">
    <source>
        <dbReference type="ARBA" id="ARBA00024861"/>
    </source>
</evidence>
<comment type="activity regulation">
    <text evidence="11">Feedback inhibited by histidine.</text>
</comment>
<evidence type="ECO:0000259" key="13">
    <source>
        <dbReference type="Pfam" id="PF08029"/>
    </source>
</evidence>
<dbReference type="PANTHER" id="PTHR21403">
    <property type="entry name" value="ATP PHOSPHORIBOSYLTRANSFERASE ATP-PRTASE"/>
    <property type="match status" value="1"/>
</dbReference>
<dbReference type="InterPro" id="IPR013820">
    <property type="entry name" value="ATP_PRibTrfase_cat"/>
</dbReference>
<dbReference type="EC" id="2.4.2.17" evidence="4 11"/>
<dbReference type="InterPro" id="IPR013115">
    <property type="entry name" value="HisG_C"/>
</dbReference>
<dbReference type="InterPro" id="IPR020621">
    <property type="entry name" value="ATP-PRT_HisG_long"/>
</dbReference>
<dbReference type="InterPro" id="IPR011322">
    <property type="entry name" value="N-reg_PII-like_a/b"/>
</dbReference>
<comment type="function">
    <text evidence="10 11">Catalyzes the condensation of ATP and 5-phosphoribose 1-diphosphate to form N'-(5'-phosphoribosyl)-ATP (PR-ATP). Has a crucial role in the pathway because the rate of histidine biosynthesis seems to be controlled primarily by regulation of HisG enzymatic activity.</text>
</comment>
<evidence type="ECO:0000256" key="9">
    <source>
        <dbReference type="ARBA" id="ARBA00023102"/>
    </source>
</evidence>
<keyword evidence="11" id="KW-0479">Metal-binding</keyword>
<accession>A0ABS4T1R2</accession>
<comment type="catalytic activity">
    <reaction evidence="1 11">
        <text>1-(5-phospho-beta-D-ribosyl)-ATP + diphosphate = 5-phospho-alpha-D-ribose 1-diphosphate + ATP</text>
        <dbReference type="Rhea" id="RHEA:18473"/>
        <dbReference type="ChEBI" id="CHEBI:30616"/>
        <dbReference type="ChEBI" id="CHEBI:33019"/>
        <dbReference type="ChEBI" id="CHEBI:58017"/>
        <dbReference type="ChEBI" id="CHEBI:73183"/>
        <dbReference type="EC" id="2.4.2.17"/>
    </reaction>
</comment>
<comment type="pathway">
    <text evidence="2 11">Amino-acid biosynthesis; L-histidine biosynthesis; L-histidine from 5-phospho-alpha-D-ribose 1-diphosphate: step 1/9.</text>
</comment>
<dbReference type="Gene3D" id="3.40.190.10">
    <property type="entry name" value="Periplasmic binding protein-like II"/>
    <property type="match status" value="2"/>
</dbReference>
<dbReference type="InterPro" id="IPR015867">
    <property type="entry name" value="N-reg_PII/ATP_PRibTrfase_C"/>
</dbReference>
<dbReference type="SUPFAM" id="SSF53850">
    <property type="entry name" value="Periplasmic binding protein-like II"/>
    <property type="match status" value="1"/>
</dbReference>
<gene>
    <name evidence="11" type="primary">hisG</name>
    <name evidence="14" type="ORF">JOF45_001411</name>
</gene>
<proteinExistence type="inferred from homology"/>
<dbReference type="RefSeq" id="WP_210048730.1">
    <property type="nucleotide sequence ID" value="NZ_JAGINX010000001.1"/>
</dbReference>
<keyword evidence="7 11" id="KW-0328">Glycosyltransferase</keyword>
<keyword evidence="9 11" id="KW-0368">Histidine biosynthesis</keyword>
<evidence type="ECO:0000259" key="12">
    <source>
        <dbReference type="Pfam" id="PF01634"/>
    </source>
</evidence>
<dbReference type="Pfam" id="PF08029">
    <property type="entry name" value="HisG_C"/>
    <property type="match status" value="1"/>
</dbReference>
<dbReference type="GO" id="GO:0003879">
    <property type="term" value="F:ATP phosphoribosyltransferase activity"/>
    <property type="evidence" value="ECO:0007669"/>
    <property type="project" value="UniProtKB-EC"/>
</dbReference>
<keyword evidence="8 11" id="KW-0808">Transferase</keyword>
<dbReference type="NCBIfam" id="TIGR00070">
    <property type="entry name" value="hisG"/>
    <property type="match status" value="1"/>
</dbReference>
<name>A0ABS4T1R2_9MICC</name>
<comment type="cofactor">
    <cofactor evidence="11">
        <name>Mg(2+)</name>
        <dbReference type="ChEBI" id="CHEBI:18420"/>
    </cofactor>
</comment>
<dbReference type="NCBIfam" id="TIGR03455">
    <property type="entry name" value="HisG_C-term"/>
    <property type="match status" value="1"/>
</dbReference>
<evidence type="ECO:0000256" key="6">
    <source>
        <dbReference type="ARBA" id="ARBA00022605"/>
    </source>
</evidence>
<reference evidence="14 15" key="1">
    <citation type="submission" date="2021-03" db="EMBL/GenBank/DDBJ databases">
        <title>Sequencing the genomes of 1000 actinobacteria strains.</title>
        <authorList>
            <person name="Klenk H.-P."/>
        </authorList>
    </citation>
    <scope>NUCLEOTIDE SEQUENCE [LARGE SCALE GENOMIC DNA]</scope>
    <source>
        <strain evidence="14 15">DSM 12544</strain>
    </source>
</reference>
<evidence type="ECO:0000256" key="2">
    <source>
        <dbReference type="ARBA" id="ARBA00004667"/>
    </source>
</evidence>
<sequence length="288" mass="31265">MLRVAVPNKGALSEAAMEILREAGYLQRRDRKELVLVDEENGVEFFYLRPKDVAIYVGQGIIDLGITGRDLFSDAQVTTGAEEVMGLGFGRATFRLAAPKGRFSSEQDLAGKRIATTYDGLLAGWFADQQIPDVEVVHLDGAVESAVRLGVADAIADVVETGNTLKAAGMETFGRPILESEAILISATGERSSVGDQNGADRMIRRLQGVLTARHYVMMEYDVRRSDLEAVMAVTPGLESPTISSLADENWVAVRSMVPAKKTNQLMDELYELGARAILVTSIKASRV</sequence>
<dbReference type="PROSITE" id="PS01316">
    <property type="entry name" value="ATP_P_PHORIBOSYLTR"/>
    <property type="match status" value="1"/>
</dbReference>
<keyword evidence="11" id="KW-0963">Cytoplasm</keyword>
<keyword evidence="6 11" id="KW-0028">Amino-acid biosynthesis</keyword>
<evidence type="ECO:0000256" key="5">
    <source>
        <dbReference type="ARBA" id="ARBA00020998"/>
    </source>
</evidence>
<evidence type="ECO:0000256" key="4">
    <source>
        <dbReference type="ARBA" id="ARBA00011946"/>
    </source>
</evidence>
<dbReference type="InterPro" id="IPR001348">
    <property type="entry name" value="ATP_PRibTrfase_HisG"/>
</dbReference>